<feature type="transmembrane region" description="Helical" evidence="1">
    <location>
        <begin position="108"/>
        <end position="124"/>
    </location>
</feature>
<keyword evidence="1" id="KW-0472">Membrane</keyword>
<gene>
    <name evidence="2" type="ORF">ACFQ1O_14450</name>
</gene>
<comment type="caution">
    <text evidence="2">The sequence shown here is derived from an EMBL/GenBank/DDBJ whole genome shotgun (WGS) entry which is preliminary data.</text>
</comment>
<evidence type="ECO:0000256" key="1">
    <source>
        <dbReference type="SAM" id="Phobius"/>
    </source>
</evidence>
<keyword evidence="1" id="KW-0812">Transmembrane</keyword>
<dbReference type="Proteomes" id="UP001596997">
    <property type="component" value="Unassembled WGS sequence"/>
</dbReference>
<evidence type="ECO:0008006" key="4">
    <source>
        <dbReference type="Google" id="ProtNLM"/>
    </source>
</evidence>
<feature type="transmembrane region" description="Helical" evidence="1">
    <location>
        <begin position="130"/>
        <end position="148"/>
    </location>
</feature>
<organism evidence="2 3">
    <name type="scientific">Pseudofulvibacter geojedonensis</name>
    <dbReference type="NCBI Taxonomy" id="1123758"/>
    <lineage>
        <taxon>Bacteria</taxon>
        <taxon>Pseudomonadati</taxon>
        <taxon>Bacteroidota</taxon>
        <taxon>Flavobacteriia</taxon>
        <taxon>Flavobacteriales</taxon>
        <taxon>Flavobacteriaceae</taxon>
        <taxon>Pseudofulvibacter</taxon>
    </lineage>
</organism>
<dbReference type="EMBL" id="JBHTJM010000011">
    <property type="protein sequence ID" value="MFD0965215.1"/>
    <property type="molecule type" value="Genomic_DNA"/>
</dbReference>
<feature type="transmembrane region" description="Helical" evidence="1">
    <location>
        <begin position="191"/>
        <end position="211"/>
    </location>
</feature>
<dbReference type="RefSeq" id="WP_377717347.1">
    <property type="nucleotide sequence ID" value="NZ_JBHTJM010000011.1"/>
</dbReference>
<evidence type="ECO:0000313" key="2">
    <source>
        <dbReference type="EMBL" id="MFD0965215.1"/>
    </source>
</evidence>
<evidence type="ECO:0000313" key="3">
    <source>
        <dbReference type="Proteomes" id="UP001596997"/>
    </source>
</evidence>
<protein>
    <recommendedName>
        <fullName evidence="4">DUF998 domain-containing protein</fullName>
    </recommendedName>
</protein>
<feature type="transmembrane region" description="Helical" evidence="1">
    <location>
        <begin position="75"/>
        <end position="96"/>
    </location>
</feature>
<name>A0ABW3I5N4_9FLAO</name>
<keyword evidence="1" id="KW-1133">Transmembrane helix</keyword>
<accession>A0ABW3I5N4</accession>
<feature type="transmembrane region" description="Helical" evidence="1">
    <location>
        <begin position="14"/>
        <end position="33"/>
    </location>
</feature>
<proteinExistence type="predicted"/>
<keyword evidence="3" id="KW-1185">Reference proteome</keyword>
<reference evidence="3" key="1">
    <citation type="journal article" date="2019" name="Int. J. Syst. Evol. Microbiol.">
        <title>The Global Catalogue of Microorganisms (GCM) 10K type strain sequencing project: providing services to taxonomists for standard genome sequencing and annotation.</title>
        <authorList>
            <consortium name="The Broad Institute Genomics Platform"/>
            <consortium name="The Broad Institute Genome Sequencing Center for Infectious Disease"/>
            <person name="Wu L."/>
            <person name="Ma J."/>
        </authorList>
    </citation>
    <scope>NUCLEOTIDE SEQUENCE [LARGE SCALE GENOMIC DNA]</scope>
    <source>
        <strain evidence="3">CCUG 62114</strain>
    </source>
</reference>
<feature type="transmembrane region" description="Helical" evidence="1">
    <location>
        <begin position="160"/>
        <end position="185"/>
    </location>
</feature>
<sequence length="223" mass="25932">MSDSKKLNHFITKYLPYFPIFGLGLYVIVYTYAVSMYPGGSTNYPDATSYSFNHNLLCDAMDPITKGGHYNTARFMAVISHIILGLTMTTFFYILPKIFSVQNLKTKLISFFGMSAMTVLIFMYTQYHDLMVVITAILGSIAFIPFFIELHRYHNKNYKSLVYLCYALSIVVFFIFQTNIGVYYLPFIQKIAFIIDAWWVIWTCQIVMNLNKKSLKLNLNRNY</sequence>